<protein>
    <submittedName>
        <fullName evidence="1">Uncharacterized protein</fullName>
    </submittedName>
</protein>
<dbReference type="Proteomes" id="UP000712600">
    <property type="component" value="Unassembled WGS sequence"/>
</dbReference>
<sequence length="106" mass="12394">MADGSLLLEVCLSQQKQWMEDEVKIESNLLDVCLFQAESVDESGMKNHRKLDGGKLDKMRDCSWPFLTTRRLRAAKSLYQEQLDLFGPRSNVEMVRPVWLWTMEEN</sequence>
<dbReference type="AlphaFoldDB" id="A0A8S9QAM7"/>
<proteinExistence type="predicted"/>
<dbReference type="EMBL" id="QGKX02001290">
    <property type="protein sequence ID" value="KAF3538886.1"/>
    <property type="molecule type" value="Genomic_DNA"/>
</dbReference>
<name>A0A8S9QAM7_BRACR</name>
<reference evidence="1" key="1">
    <citation type="submission" date="2019-12" db="EMBL/GenBank/DDBJ databases">
        <title>Genome sequencing and annotation of Brassica cretica.</title>
        <authorList>
            <person name="Studholme D.J."/>
            <person name="Sarris P."/>
        </authorList>
    </citation>
    <scope>NUCLEOTIDE SEQUENCE</scope>
    <source>
        <strain evidence="1">PFS-109/04</strain>
        <tissue evidence="1">Leaf</tissue>
    </source>
</reference>
<organism evidence="1 2">
    <name type="scientific">Brassica cretica</name>
    <name type="common">Mustard</name>
    <dbReference type="NCBI Taxonomy" id="69181"/>
    <lineage>
        <taxon>Eukaryota</taxon>
        <taxon>Viridiplantae</taxon>
        <taxon>Streptophyta</taxon>
        <taxon>Embryophyta</taxon>
        <taxon>Tracheophyta</taxon>
        <taxon>Spermatophyta</taxon>
        <taxon>Magnoliopsida</taxon>
        <taxon>eudicotyledons</taxon>
        <taxon>Gunneridae</taxon>
        <taxon>Pentapetalae</taxon>
        <taxon>rosids</taxon>
        <taxon>malvids</taxon>
        <taxon>Brassicales</taxon>
        <taxon>Brassicaceae</taxon>
        <taxon>Brassiceae</taxon>
        <taxon>Brassica</taxon>
    </lineage>
</organism>
<gene>
    <name evidence="1" type="ORF">F2Q69_00025338</name>
</gene>
<evidence type="ECO:0000313" key="1">
    <source>
        <dbReference type="EMBL" id="KAF3538886.1"/>
    </source>
</evidence>
<evidence type="ECO:0000313" key="2">
    <source>
        <dbReference type="Proteomes" id="UP000712600"/>
    </source>
</evidence>
<comment type="caution">
    <text evidence="1">The sequence shown here is derived from an EMBL/GenBank/DDBJ whole genome shotgun (WGS) entry which is preliminary data.</text>
</comment>
<accession>A0A8S9QAM7</accession>